<evidence type="ECO:0000256" key="4">
    <source>
        <dbReference type="ARBA" id="ARBA00022741"/>
    </source>
</evidence>
<dbReference type="GO" id="GO:1990573">
    <property type="term" value="P:potassium ion import across plasma membrane"/>
    <property type="evidence" value="ECO:0007669"/>
    <property type="project" value="TreeGrafter"/>
</dbReference>
<sequence length="1090" mass="120182">MAEPKLSNIDIERADATVTTPGKPGKITFADDDDLALRRRVSRRDSIDSMSIHTIRQRRSIDPSIALPPHFRTLSFNIEHSKSKFDEARSERSSKKKRDKSGAEIDFTETDFHTVSVDDIYNRFSSSPQRGLSAEQAARKLKEVGPNMPSAPPSRWFRKAMTYLFGGFGSILFIAGILVFIAWKPLGSPPAIANLALAIVLVLVWVIQAGFTFWQDFSSGRVMASITTMLPEQCIVLRDGERKSIDGKDIVPGDVLQINMGNKLPADVRFVTVSSDARFDRSILTGETVPLLGSVKSTDDNYLETACMGLAGTHCVAGTAVGVVVSTGDKTVFGRIAKLTSAPKEGLTPLQREILYFVTIIVGIMVVMVLTVIIVWAAWLRKDHPGWLSVSNLIISCVSVAVAFIPEGLPIAVTASLTICANIMRKNKILCKSLKTVETLGAVNVICSDKTGTLTKNQMTVTDYMVGQQTQDALRAPGLLSESKSLQQLAVISGMCNAGEFDASTVNLPVSERKVNGDATDSAILRFAEGMNPVENLRKFYRIIFKIAFNSKSKYMIHVIQSNSVPEQGLLLTIKGAPDVLLPRCTQYYANDGSVQEMADESRKMVENIKDRWSAQGKRVILLAKKPLDNVISNPLDQPREYEEDMQSRAQSGLILVGLVAIVDPPRPEIPEVIRLLRGAGVRVFMVTGDFKLTAQAIAQQCGILTVHGSDIDDVSCLSTDDLNLPAAGIKEEVASLEENPKAIVINGPDIPTLDESQWDRVCSYQEIVFARTTPEHKLRIVKELQSRDLIVGMTGDGVNDAPSLKAADVGIAMGSGSDIAIEASDMVLLDSFAAIIEALRYGRVVYDNLKKTICYLLPAGSFSEFWPVITNVVFGLPQILSSFLMIIICCFTDCAAATAIAYELPEADVLTRAPRNAKKDRLVDWKLILQSYGFFGLLETVASFAMAYWYCQRQGLLFSTQWFGFGATPEGMTTEEQTAILNRASSIYFVNLVVMQWFTLLAIRTRRLSLLQHPVWKNLYLGPAIVFALLIAVFFLYVPKFQETLGTSTVPVEHWFLPMAFGMVILLADEARKFWVRKYPKSWVGRAAW</sequence>
<dbReference type="GO" id="GO:0005391">
    <property type="term" value="F:P-type sodium:potassium-exchanging transporter activity"/>
    <property type="evidence" value="ECO:0007669"/>
    <property type="project" value="TreeGrafter"/>
</dbReference>
<name>A0A8K0L2F5_9PEZI</name>
<evidence type="ECO:0000313" key="12">
    <source>
        <dbReference type="EMBL" id="KAG8627204.1"/>
    </source>
</evidence>
<evidence type="ECO:0000256" key="6">
    <source>
        <dbReference type="ARBA" id="ARBA00022967"/>
    </source>
</evidence>
<evidence type="ECO:0000256" key="8">
    <source>
        <dbReference type="ARBA" id="ARBA00023136"/>
    </source>
</evidence>
<dbReference type="Gene3D" id="1.20.1110.10">
    <property type="entry name" value="Calcium-transporting ATPase, transmembrane domain"/>
    <property type="match status" value="1"/>
</dbReference>
<dbReference type="EMBL" id="JAESVG020000005">
    <property type="protein sequence ID" value="KAG8627204.1"/>
    <property type="molecule type" value="Genomic_DNA"/>
</dbReference>
<dbReference type="InterPro" id="IPR059000">
    <property type="entry name" value="ATPase_P-type_domA"/>
</dbReference>
<protein>
    <recommendedName>
        <fullName evidence="11">Cation-transporting P-type ATPase N-terminal domain-containing protein</fullName>
    </recommendedName>
</protein>
<reference evidence="12" key="1">
    <citation type="submission" date="2021-07" db="EMBL/GenBank/DDBJ databases">
        <title>Elsinoe batatas strain:CRI-CJ2 Genome sequencing and assembly.</title>
        <authorList>
            <person name="Huang L."/>
        </authorList>
    </citation>
    <scope>NUCLEOTIDE SEQUENCE</scope>
    <source>
        <strain evidence="12">CRI-CJ2</strain>
    </source>
</reference>
<evidence type="ECO:0000313" key="13">
    <source>
        <dbReference type="Proteomes" id="UP000809789"/>
    </source>
</evidence>
<dbReference type="SUPFAM" id="SSF81665">
    <property type="entry name" value="Calcium ATPase, transmembrane domain M"/>
    <property type="match status" value="1"/>
</dbReference>
<dbReference type="InterPro" id="IPR044492">
    <property type="entry name" value="P_typ_ATPase_HD_dom"/>
</dbReference>
<feature type="transmembrane region" description="Helical" evidence="10">
    <location>
        <begin position="354"/>
        <end position="379"/>
    </location>
</feature>
<feature type="transmembrane region" description="Helical" evidence="10">
    <location>
        <begin position="1051"/>
        <end position="1069"/>
    </location>
</feature>
<feature type="transmembrane region" description="Helical" evidence="10">
    <location>
        <begin position="195"/>
        <end position="214"/>
    </location>
</feature>
<comment type="caution">
    <text evidence="12">The sequence shown here is derived from an EMBL/GenBank/DDBJ whole genome shotgun (WGS) entry which is preliminary data.</text>
</comment>
<dbReference type="InterPro" id="IPR050510">
    <property type="entry name" value="Cation_transp_ATPase_P-type"/>
</dbReference>
<comment type="subcellular location">
    <subcellularLocation>
        <location evidence="1">Cell membrane</location>
        <topology evidence="1">Multi-pass membrane protein</topology>
    </subcellularLocation>
</comment>
<dbReference type="PROSITE" id="PS00154">
    <property type="entry name" value="ATPASE_E1_E2"/>
    <property type="match status" value="1"/>
</dbReference>
<evidence type="ECO:0000256" key="5">
    <source>
        <dbReference type="ARBA" id="ARBA00022840"/>
    </source>
</evidence>
<dbReference type="SUPFAM" id="SSF81660">
    <property type="entry name" value="Metal cation-transporting ATPase, ATP-binding domain N"/>
    <property type="match status" value="1"/>
</dbReference>
<dbReference type="SUPFAM" id="SSF56784">
    <property type="entry name" value="HAD-like"/>
    <property type="match status" value="1"/>
</dbReference>
<dbReference type="GO" id="GO:0036376">
    <property type="term" value="P:sodium ion export across plasma membrane"/>
    <property type="evidence" value="ECO:0007669"/>
    <property type="project" value="TreeGrafter"/>
</dbReference>
<dbReference type="InterPro" id="IPR023214">
    <property type="entry name" value="HAD_sf"/>
</dbReference>
<dbReference type="InterPro" id="IPR023298">
    <property type="entry name" value="ATPase_P-typ_TM_dom_sf"/>
</dbReference>
<dbReference type="NCBIfam" id="TIGR01494">
    <property type="entry name" value="ATPase_P-type"/>
    <property type="match status" value="2"/>
</dbReference>
<gene>
    <name evidence="12" type="ORF">KVT40_004687</name>
</gene>
<keyword evidence="3 10" id="KW-0812">Transmembrane</keyword>
<keyword evidence="5" id="KW-0067">ATP-binding</keyword>
<dbReference type="Pfam" id="PF00690">
    <property type="entry name" value="Cation_ATPase_N"/>
    <property type="match status" value="1"/>
</dbReference>
<dbReference type="SUPFAM" id="SSF81653">
    <property type="entry name" value="Calcium ATPase, transduction domain A"/>
    <property type="match status" value="1"/>
</dbReference>
<dbReference type="InterPro" id="IPR008250">
    <property type="entry name" value="ATPase_P-typ_transduc_dom_A_sf"/>
</dbReference>
<evidence type="ECO:0000256" key="9">
    <source>
        <dbReference type="SAM" id="MobiDB-lite"/>
    </source>
</evidence>
<dbReference type="InterPro" id="IPR036412">
    <property type="entry name" value="HAD-like_sf"/>
</dbReference>
<dbReference type="SFLD" id="SFLDS00003">
    <property type="entry name" value="Haloacid_Dehalogenase"/>
    <property type="match status" value="1"/>
</dbReference>
<dbReference type="PANTHER" id="PTHR43294">
    <property type="entry name" value="SODIUM/POTASSIUM-TRANSPORTING ATPASE SUBUNIT ALPHA"/>
    <property type="match status" value="1"/>
</dbReference>
<dbReference type="FunFam" id="3.40.50.1000:FF:000001">
    <property type="entry name" value="Phospholipid-transporting ATPase IC"/>
    <property type="match status" value="1"/>
</dbReference>
<feature type="transmembrane region" description="Helical" evidence="10">
    <location>
        <begin position="1016"/>
        <end position="1039"/>
    </location>
</feature>
<dbReference type="Pfam" id="PF00689">
    <property type="entry name" value="Cation_ATPase_C"/>
    <property type="match status" value="1"/>
</dbReference>
<dbReference type="GO" id="GO:0005524">
    <property type="term" value="F:ATP binding"/>
    <property type="evidence" value="ECO:0007669"/>
    <property type="project" value="UniProtKB-KW"/>
</dbReference>
<dbReference type="InterPro" id="IPR023299">
    <property type="entry name" value="ATPase_P-typ_cyto_dom_N"/>
</dbReference>
<feature type="region of interest" description="Disordered" evidence="9">
    <location>
        <begin position="1"/>
        <end position="29"/>
    </location>
</feature>
<dbReference type="InterPro" id="IPR018303">
    <property type="entry name" value="ATPase_P-typ_P_site"/>
</dbReference>
<dbReference type="SFLD" id="SFLDF00027">
    <property type="entry name" value="p-type_atpase"/>
    <property type="match status" value="1"/>
</dbReference>
<dbReference type="OrthoDB" id="158672at2759"/>
<dbReference type="Proteomes" id="UP000809789">
    <property type="component" value="Unassembled WGS sequence"/>
</dbReference>
<accession>A0A8K0L2F5</accession>
<keyword evidence="6" id="KW-1278">Translocase</keyword>
<feature type="transmembrane region" description="Helical" evidence="10">
    <location>
        <begin position="987"/>
        <end position="1004"/>
    </location>
</feature>
<evidence type="ECO:0000256" key="7">
    <source>
        <dbReference type="ARBA" id="ARBA00022989"/>
    </source>
</evidence>
<dbReference type="Gene3D" id="2.70.150.10">
    <property type="entry name" value="Calcium-transporting ATPase, cytoplasmic transduction domain A"/>
    <property type="match status" value="1"/>
</dbReference>
<keyword evidence="4" id="KW-0547">Nucleotide-binding</keyword>
<evidence type="ECO:0000256" key="3">
    <source>
        <dbReference type="ARBA" id="ARBA00022692"/>
    </source>
</evidence>
<evidence type="ECO:0000256" key="2">
    <source>
        <dbReference type="ARBA" id="ARBA00022475"/>
    </source>
</evidence>
<feature type="transmembrane region" description="Helical" evidence="10">
    <location>
        <begin position="926"/>
        <end position="951"/>
    </location>
</feature>
<keyword evidence="7 10" id="KW-1133">Transmembrane helix</keyword>
<dbReference type="GO" id="GO:0030007">
    <property type="term" value="P:intracellular potassium ion homeostasis"/>
    <property type="evidence" value="ECO:0007669"/>
    <property type="project" value="TreeGrafter"/>
</dbReference>
<dbReference type="GO" id="GO:0005886">
    <property type="term" value="C:plasma membrane"/>
    <property type="evidence" value="ECO:0007669"/>
    <property type="project" value="UniProtKB-SubCell"/>
</dbReference>
<dbReference type="GO" id="GO:1902600">
    <property type="term" value="P:proton transmembrane transport"/>
    <property type="evidence" value="ECO:0007669"/>
    <property type="project" value="TreeGrafter"/>
</dbReference>
<dbReference type="PANTHER" id="PTHR43294:SF21">
    <property type="entry name" value="CATION TRANSPORTING ATPASE"/>
    <property type="match status" value="1"/>
</dbReference>
<dbReference type="InterPro" id="IPR004014">
    <property type="entry name" value="ATPase_P-typ_cation-transptr_N"/>
</dbReference>
<dbReference type="InterPro" id="IPR006068">
    <property type="entry name" value="ATPase_P-typ_cation-transptr_C"/>
</dbReference>
<evidence type="ECO:0000256" key="1">
    <source>
        <dbReference type="ARBA" id="ARBA00004651"/>
    </source>
</evidence>
<dbReference type="GO" id="GO:0016887">
    <property type="term" value="F:ATP hydrolysis activity"/>
    <property type="evidence" value="ECO:0007669"/>
    <property type="project" value="InterPro"/>
</dbReference>
<dbReference type="Pfam" id="PF13246">
    <property type="entry name" value="Cation_ATPase"/>
    <property type="match status" value="1"/>
</dbReference>
<keyword evidence="2" id="KW-1003">Cell membrane</keyword>
<keyword evidence="8 10" id="KW-0472">Membrane</keyword>
<dbReference type="InterPro" id="IPR001757">
    <property type="entry name" value="P_typ_ATPase"/>
</dbReference>
<dbReference type="FunFam" id="3.40.50.1000:FF:000083">
    <property type="entry name" value="Sodium/potassium-transporting ATPase subunit alpha"/>
    <property type="match status" value="1"/>
</dbReference>
<dbReference type="AlphaFoldDB" id="A0A8K0L2F5"/>
<dbReference type="PRINTS" id="PR00119">
    <property type="entry name" value="CATATPASE"/>
</dbReference>
<dbReference type="Pfam" id="PF00122">
    <property type="entry name" value="E1-E2_ATPase"/>
    <property type="match status" value="1"/>
</dbReference>
<dbReference type="SMART" id="SM00831">
    <property type="entry name" value="Cation_ATPase_N"/>
    <property type="match status" value="1"/>
</dbReference>
<dbReference type="SFLD" id="SFLDG00002">
    <property type="entry name" value="C1.7:_P-type_atpase_like"/>
    <property type="match status" value="1"/>
</dbReference>
<organism evidence="12 13">
    <name type="scientific">Elsinoe batatas</name>
    <dbReference type="NCBI Taxonomy" id="2601811"/>
    <lineage>
        <taxon>Eukaryota</taxon>
        <taxon>Fungi</taxon>
        <taxon>Dikarya</taxon>
        <taxon>Ascomycota</taxon>
        <taxon>Pezizomycotina</taxon>
        <taxon>Dothideomycetes</taxon>
        <taxon>Dothideomycetidae</taxon>
        <taxon>Myriangiales</taxon>
        <taxon>Elsinoaceae</taxon>
        <taxon>Elsinoe</taxon>
    </lineage>
</organism>
<feature type="transmembrane region" description="Helical" evidence="10">
    <location>
        <begin position="163"/>
        <end position="183"/>
    </location>
</feature>
<dbReference type="PRINTS" id="PR00121">
    <property type="entry name" value="NAKATPASE"/>
</dbReference>
<feature type="transmembrane region" description="Helical" evidence="10">
    <location>
        <begin position="391"/>
        <end position="424"/>
    </location>
</feature>
<evidence type="ECO:0000259" key="11">
    <source>
        <dbReference type="SMART" id="SM00831"/>
    </source>
</evidence>
<dbReference type="Gene3D" id="3.40.1110.10">
    <property type="entry name" value="Calcium-transporting ATPase, cytoplasmic domain N"/>
    <property type="match status" value="1"/>
</dbReference>
<proteinExistence type="predicted"/>
<dbReference type="Gene3D" id="3.40.50.1000">
    <property type="entry name" value="HAD superfamily/HAD-like"/>
    <property type="match status" value="1"/>
</dbReference>
<feature type="domain" description="Cation-transporting P-type ATPase N-terminal" evidence="11">
    <location>
        <begin position="111"/>
        <end position="184"/>
    </location>
</feature>
<dbReference type="GO" id="GO:0006883">
    <property type="term" value="P:intracellular sodium ion homeostasis"/>
    <property type="evidence" value="ECO:0007669"/>
    <property type="project" value="TreeGrafter"/>
</dbReference>
<evidence type="ECO:0000256" key="10">
    <source>
        <dbReference type="SAM" id="Phobius"/>
    </source>
</evidence>
<keyword evidence="13" id="KW-1185">Reference proteome</keyword>